<keyword evidence="4" id="KW-1185">Reference proteome</keyword>
<evidence type="ECO:0000256" key="1">
    <source>
        <dbReference type="ARBA" id="ARBA00006499"/>
    </source>
</evidence>
<dbReference type="Gene3D" id="3.40.50.1820">
    <property type="entry name" value="alpha/beta hydrolase"/>
    <property type="match status" value="1"/>
</dbReference>
<dbReference type="GO" id="GO:0005737">
    <property type="term" value="C:cytoplasm"/>
    <property type="evidence" value="ECO:0007669"/>
    <property type="project" value="TreeGrafter"/>
</dbReference>
<evidence type="ECO:0000259" key="2">
    <source>
        <dbReference type="Pfam" id="PF02230"/>
    </source>
</evidence>
<reference evidence="3" key="1">
    <citation type="submission" date="2021-03" db="EMBL/GenBank/DDBJ databases">
        <authorList>
            <person name="Tagirdzhanova G."/>
        </authorList>
    </citation>
    <scope>NUCLEOTIDE SEQUENCE</scope>
</reference>
<feature type="domain" description="Phospholipase/carboxylesterase/thioesterase" evidence="2">
    <location>
        <begin position="12"/>
        <end position="152"/>
    </location>
</feature>
<dbReference type="Proteomes" id="UP000664203">
    <property type="component" value="Unassembled WGS sequence"/>
</dbReference>
<comment type="caution">
    <text evidence="3">The sequence shown here is derived from an EMBL/GenBank/DDBJ whole genome shotgun (WGS) entry which is preliminary data.</text>
</comment>
<dbReference type="InterPro" id="IPR050565">
    <property type="entry name" value="LYPA1-2/EST-like"/>
</dbReference>
<proteinExistence type="inferred from homology"/>
<dbReference type="PANTHER" id="PTHR10655:SF63">
    <property type="entry name" value="PHOSPHOLIPASE_CARBOXYLESTERASE_THIOESTERASE DOMAIN-CONTAINING PROTEIN"/>
    <property type="match status" value="1"/>
</dbReference>
<evidence type="ECO:0000313" key="3">
    <source>
        <dbReference type="EMBL" id="CAF9942867.1"/>
    </source>
</evidence>
<dbReference type="InterPro" id="IPR029058">
    <property type="entry name" value="AB_hydrolase_fold"/>
</dbReference>
<dbReference type="GO" id="GO:0008474">
    <property type="term" value="F:palmitoyl-(protein) hydrolase activity"/>
    <property type="evidence" value="ECO:0007669"/>
    <property type="project" value="TreeGrafter"/>
</dbReference>
<sequence length="257" mass="28538">MSTPSAFPPLHTIKPTSTHTHTIIALHGRGSQGPEFAEELFEGQTFNRKDSPRALTELQMDEIHEWFDIYSLTDPSAREELQIEGLVDSVGLLQNLIRHERSLLDGDASRIILMGISQGCATALLAMLVGQHKLGGFIGLSGWMPFRAQIEEIGRKGAGKPVICAEEMAAFFETTFELEGPKPDVAVLSTPILLCHAADDEVVDIGLSRQARAAFEGLGVEVEWKEYRDGGHWINEPQDYDDTVAFLARETPEQRWR</sequence>
<accession>A0A8H3J935</accession>
<dbReference type="SUPFAM" id="SSF53474">
    <property type="entry name" value="alpha/beta-Hydrolases"/>
    <property type="match status" value="1"/>
</dbReference>
<organism evidence="3 4">
    <name type="scientific">Alectoria fallacina</name>
    <dbReference type="NCBI Taxonomy" id="1903189"/>
    <lineage>
        <taxon>Eukaryota</taxon>
        <taxon>Fungi</taxon>
        <taxon>Dikarya</taxon>
        <taxon>Ascomycota</taxon>
        <taxon>Pezizomycotina</taxon>
        <taxon>Lecanoromycetes</taxon>
        <taxon>OSLEUM clade</taxon>
        <taxon>Lecanoromycetidae</taxon>
        <taxon>Lecanorales</taxon>
        <taxon>Lecanorineae</taxon>
        <taxon>Parmeliaceae</taxon>
        <taxon>Alectoria</taxon>
    </lineage>
</organism>
<comment type="similarity">
    <text evidence="1">Belongs to the AB hydrolase superfamily. AB hydrolase 2 family.</text>
</comment>
<evidence type="ECO:0000313" key="4">
    <source>
        <dbReference type="Proteomes" id="UP000664203"/>
    </source>
</evidence>
<dbReference type="OrthoDB" id="2418081at2759"/>
<name>A0A8H3J935_9LECA</name>
<dbReference type="EMBL" id="CAJPDR010000826">
    <property type="protein sequence ID" value="CAF9942867.1"/>
    <property type="molecule type" value="Genomic_DNA"/>
</dbReference>
<dbReference type="PANTHER" id="PTHR10655">
    <property type="entry name" value="LYSOPHOSPHOLIPASE-RELATED"/>
    <property type="match status" value="1"/>
</dbReference>
<dbReference type="GO" id="GO:0052689">
    <property type="term" value="F:carboxylic ester hydrolase activity"/>
    <property type="evidence" value="ECO:0007669"/>
    <property type="project" value="TreeGrafter"/>
</dbReference>
<protein>
    <recommendedName>
        <fullName evidence="2">Phospholipase/carboxylesterase/thioesterase domain-containing protein</fullName>
    </recommendedName>
</protein>
<dbReference type="Pfam" id="PF02230">
    <property type="entry name" value="Abhydrolase_2"/>
    <property type="match status" value="1"/>
</dbReference>
<dbReference type="InterPro" id="IPR003140">
    <property type="entry name" value="PLipase/COase/thioEstase"/>
</dbReference>
<gene>
    <name evidence="3" type="ORF">ALECFALPRED_010166</name>
</gene>
<dbReference type="AlphaFoldDB" id="A0A8H3J935"/>